<name>A0ABT3JUY6_9XANT</name>
<accession>A0ABT3JUY6</accession>
<gene>
    <name evidence="3" type="ORF">OK345_07260</name>
</gene>
<dbReference type="Gene3D" id="3.40.1580.10">
    <property type="entry name" value="SMI1/KNR4-like"/>
    <property type="match status" value="1"/>
</dbReference>
<keyword evidence="4" id="KW-1185">Reference proteome</keyword>
<evidence type="ECO:0000313" key="4">
    <source>
        <dbReference type="Proteomes" id="UP001209922"/>
    </source>
</evidence>
<comment type="caution">
    <text evidence="3">The sequence shown here is derived from an EMBL/GenBank/DDBJ whole genome shotgun (WGS) entry which is preliminary data.</text>
</comment>
<feature type="domain" description="Knr4/Smi1-like" evidence="2">
    <location>
        <begin position="26"/>
        <end position="167"/>
    </location>
</feature>
<protein>
    <submittedName>
        <fullName evidence="3">SMI1/KNR4 family protein</fullName>
    </submittedName>
</protein>
<evidence type="ECO:0000259" key="2">
    <source>
        <dbReference type="SMART" id="SM00860"/>
    </source>
</evidence>
<dbReference type="PANTHER" id="PTHR47432:SF1">
    <property type="entry name" value="CELL WALL ASSEMBLY REGULATOR SMI1"/>
    <property type="match status" value="1"/>
</dbReference>
<organism evidence="3 4">
    <name type="scientific">Xanthomonas chitinilytica</name>
    <dbReference type="NCBI Taxonomy" id="2989819"/>
    <lineage>
        <taxon>Bacteria</taxon>
        <taxon>Pseudomonadati</taxon>
        <taxon>Pseudomonadota</taxon>
        <taxon>Gammaproteobacteria</taxon>
        <taxon>Lysobacterales</taxon>
        <taxon>Lysobacteraceae</taxon>
        <taxon>Xanthomonas</taxon>
    </lineage>
</organism>
<dbReference type="InterPro" id="IPR037883">
    <property type="entry name" value="Knr4/Smi1-like_sf"/>
</dbReference>
<dbReference type="EMBL" id="JAPCHY010000004">
    <property type="protein sequence ID" value="MCW4472299.1"/>
    <property type="molecule type" value="Genomic_DNA"/>
</dbReference>
<sequence length="209" mass="23596">MTSAWEKIVDALEQERLLAACMLNPGATPAEISDLELHLGIELPPGLKAFLSEHNGQSDKARVGIYQGSQLLSTHGIRARWDSWRAIDEADMNADCAEFMSSKPEGVIKPMYTNPRWIPLTHDYGGNHIGLDYDPDTKGTTAQVIAFGRDEDQKVLVADSFDEFLTGFVAELHDTDWTMFPEEEREPRTPPRIQENAPTAPRRSWWKSW</sequence>
<dbReference type="InterPro" id="IPR051873">
    <property type="entry name" value="KNR4/SMI1_regulator"/>
</dbReference>
<dbReference type="Pfam" id="PF09346">
    <property type="entry name" value="SMI1_KNR4"/>
    <property type="match status" value="1"/>
</dbReference>
<dbReference type="SMART" id="SM00860">
    <property type="entry name" value="SMI1_KNR4"/>
    <property type="match status" value="1"/>
</dbReference>
<evidence type="ECO:0000313" key="3">
    <source>
        <dbReference type="EMBL" id="MCW4472299.1"/>
    </source>
</evidence>
<dbReference type="InterPro" id="IPR018958">
    <property type="entry name" value="Knr4/Smi1-like_dom"/>
</dbReference>
<proteinExistence type="predicted"/>
<dbReference type="RefSeq" id="WP_265127249.1">
    <property type="nucleotide sequence ID" value="NZ_JAPCHY010000004.1"/>
</dbReference>
<feature type="region of interest" description="Disordered" evidence="1">
    <location>
        <begin position="182"/>
        <end position="209"/>
    </location>
</feature>
<evidence type="ECO:0000256" key="1">
    <source>
        <dbReference type="SAM" id="MobiDB-lite"/>
    </source>
</evidence>
<dbReference type="SUPFAM" id="SSF160631">
    <property type="entry name" value="SMI1/KNR4-like"/>
    <property type="match status" value="1"/>
</dbReference>
<reference evidence="3 4" key="1">
    <citation type="submission" date="2022-10" db="EMBL/GenBank/DDBJ databases">
        <title>Xanthomonas sp. H13-6.</title>
        <authorList>
            <person name="Liu X."/>
            <person name="Deng Z."/>
            <person name="Jiang Y."/>
            <person name="Yu T."/>
            <person name="Ai J."/>
        </authorList>
    </citation>
    <scope>NUCLEOTIDE SEQUENCE [LARGE SCALE GENOMIC DNA]</scope>
    <source>
        <strain evidence="3 4">H13-6</strain>
    </source>
</reference>
<dbReference type="Proteomes" id="UP001209922">
    <property type="component" value="Unassembled WGS sequence"/>
</dbReference>
<dbReference type="PANTHER" id="PTHR47432">
    <property type="entry name" value="CELL WALL ASSEMBLY REGULATOR SMI1"/>
    <property type="match status" value="1"/>
</dbReference>